<keyword evidence="2" id="KW-1185">Reference proteome</keyword>
<dbReference type="PANTHER" id="PTHR30619">
    <property type="entry name" value="DNA INTERNALIZATION/COMPETENCE PROTEIN COMEC/REC2"/>
    <property type="match status" value="1"/>
</dbReference>
<evidence type="ECO:0000313" key="1">
    <source>
        <dbReference type="EMBL" id="GIJ74338.1"/>
    </source>
</evidence>
<organism evidence="1 2">
    <name type="scientific">Virgisporangium ochraceum</name>
    <dbReference type="NCBI Taxonomy" id="65505"/>
    <lineage>
        <taxon>Bacteria</taxon>
        <taxon>Bacillati</taxon>
        <taxon>Actinomycetota</taxon>
        <taxon>Actinomycetes</taxon>
        <taxon>Micromonosporales</taxon>
        <taxon>Micromonosporaceae</taxon>
        <taxon>Virgisporangium</taxon>
    </lineage>
</organism>
<protein>
    <recommendedName>
        <fullName evidence="3">Metallo-beta-lactamase domain-containing protein</fullName>
    </recommendedName>
</protein>
<dbReference type="AlphaFoldDB" id="A0A8J4EH46"/>
<dbReference type="Gene3D" id="3.60.15.10">
    <property type="entry name" value="Ribonuclease Z/Hydroxyacylglutathione hydrolase-like"/>
    <property type="match status" value="1"/>
</dbReference>
<dbReference type="SUPFAM" id="SSF56281">
    <property type="entry name" value="Metallo-hydrolase/oxidoreductase"/>
    <property type="match status" value="1"/>
</dbReference>
<sequence>MTHIDGDHVEGVARLLQDRRALRLGIGDIWFNGYRHLSAVPSDGLGPEQGEYVTALIDRDRLSWNAGVSPPGGPVAVPAGGSVPVVDLPGGPKLTLLSPGPEQLTALRRTWRGALRRAGMEPGDTAEALRRLGERRDLRGLGGDALGGDGLDHSEANGSSIAFLLEHAGSSLLLTGDGHGSVLASGLRRLLAERGLARLPVDAVKTPHHGSAANVTDDFLALVDSPRFLFSTNGAVYGHPDRAAVQRVLRSRTGPVELVFNYRSATTQTWADPPWPHTAVFPAADGILTVDV</sequence>
<gene>
    <name evidence="1" type="ORF">Voc01_092550</name>
</gene>
<dbReference type="EMBL" id="BOPH01000133">
    <property type="protein sequence ID" value="GIJ74338.1"/>
    <property type="molecule type" value="Genomic_DNA"/>
</dbReference>
<accession>A0A8J4EH46</accession>
<dbReference type="PANTHER" id="PTHR30619:SF1">
    <property type="entry name" value="RECOMBINATION PROTEIN 2"/>
    <property type="match status" value="1"/>
</dbReference>
<evidence type="ECO:0008006" key="3">
    <source>
        <dbReference type="Google" id="ProtNLM"/>
    </source>
</evidence>
<dbReference type="InterPro" id="IPR036866">
    <property type="entry name" value="RibonucZ/Hydroxyglut_hydro"/>
</dbReference>
<comment type="caution">
    <text evidence="1">The sequence shown here is derived from an EMBL/GenBank/DDBJ whole genome shotgun (WGS) entry which is preliminary data.</text>
</comment>
<reference evidence="1" key="1">
    <citation type="submission" date="2021-01" db="EMBL/GenBank/DDBJ databases">
        <title>Whole genome shotgun sequence of Virgisporangium ochraceum NBRC 16418.</title>
        <authorList>
            <person name="Komaki H."/>
            <person name="Tamura T."/>
        </authorList>
    </citation>
    <scope>NUCLEOTIDE SEQUENCE</scope>
    <source>
        <strain evidence="1">NBRC 16418</strain>
    </source>
</reference>
<dbReference type="InterPro" id="IPR052159">
    <property type="entry name" value="Competence_DNA_uptake"/>
</dbReference>
<evidence type="ECO:0000313" key="2">
    <source>
        <dbReference type="Proteomes" id="UP000635606"/>
    </source>
</evidence>
<name>A0A8J4EH46_9ACTN</name>
<dbReference type="Proteomes" id="UP000635606">
    <property type="component" value="Unassembled WGS sequence"/>
</dbReference>
<proteinExistence type="predicted"/>